<evidence type="ECO:0000256" key="5">
    <source>
        <dbReference type="SAM" id="Phobius"/>
    </source>
</evidence>
<feature type="domain" description="O-antigen ligase-related" evidence="6">
    <location>
        <begin position="226"/>
        <end position="379"/>
    </location>
</feature>
<dbReference type="GO" id="GO:0016874">
    <property type="term" value="F:ligase activity"/>
    <property type="evidence" value="ECO:0007669"/>
    <property type="project" value="UniProtKB-KW"/>
</dbReference>
<dbReference type="PANTHER" id="PTHR37422">
    <property type="entry name" value="TEICHURONIC ACID BIOSYNTHESIS PROTEIN TUAE"/>
    <property type="match status" value="1"/>
</dbReference>
<dbReference type="Proteomes" id="UP000515960">
    <property type="component" value="Chromosome"/>
</dbReference>
<feature type="transmembrane region" description="Helical" evidence="5">
    <location>
        <begin position="45"/>
        <end position="66"/>
    </location>
</feature>
<evidence type="ECO:0000256" key="3">
    <source>
        <dbReference type="ARBA" id="ARBA00022989"/>
    </source>
</evidence>
<feature type="transmembrane region" description="Helical" evidence="5">
    <location>
        <begin position="195"/>
        <end position="212"/>
    </location>
</feature>
<feature type="transmembrane region" description="Helical" evidence="5">
    <location>
        <begin position="87"/>
        <end position="105"/>
    </location>
</feature>
<keyword evidence="7" id="KW-0436">Ligase</keyword>
<protein>
    <submittedName>
        <fullName evidence="7">O-antigen ligase family protein</fullName>
    </submittedName>
</protein>
<dbReference type="Pfam" id="PF04932">
    <property type="entry name" value="Wzy_C"/>
    <property type="match status" value="1"/>
</dbReference>
<dbReference type="KEGG" id="ohi:H8790_11510"/>
<evidence type="ECO:0000259" key="6">
    <source>
        <dbReference type="Pfam" id="PF04932"/>
    </source>
</evidence>
<feature type="transmembrane region" description="Helical" evidence="5">
    <location>
        <begin position="219"/>
        <end position="235"/>
    </location>
</feature>
<keyword evidence="3 5" id="KW-1133">Transmembrane helix</keyword>
<reference evidence="7 8" key="1">
    <citation type="submission" date="2020-08" db="EMBL/GenBank/DDBJ databases">
        <authorList>
            <person name="Liu C."/>
            <person name="Sun Q."/>
        </authorList>
    </citation>
    <scope>NUCLEOTIDE SEQUENCE [LARGE SCALE GENOMIC DNA]</scope>
    <source>
        <strain evidence="7 8">NSJ-62</strain>
    </source>
</reference>
<dbReference type="RefSeq" id="WP_187332656.1">
    <property type="nucleotide sequence ID" value="NZ_CP060490.1"/>
</dbReference>
<evidence type="ECO:0000256" key="4">
    <source>
        <dbReference type="ARBA" id="ARBA00023136"/>
    </source>
</evidence>
<comment type="subcellular location">
    <subcellularLocation>
        <location evidence="1">Membrane</location>
        <topology evidence="1">Multi-pass membrane protein</topology>
    </subcellularLocation>
</comment>
<keyword evidence="2 5" id="KW-0812">Transmembrane</keyword>
<evidence type="ECO:0000313" key="7">
    <source>
        <dbReference type="EMBL" id="QNL44062.1"/>
    </source>
</evidence>
<evidence type="ECO:0000256" key="1">
    <source>
        <dbReference type="ARBA" id="ARBA00004141"/>
    </source>
</evidence>
<feature type="transmembrane region" description="Helical" evidence="5">
    <location>
        <begin position="142"/>
        <end position="160"/>
    </location>
</feature>
<keyword evidence="8" id="KW-1185">Reference proteome</keyword>
<dbReference type="PANTHER" id="PTHR37422:SF13">
    <property type="entry name" value="LIPOPOLYSACCHARIDE BIOSYNTHESIS PROTEIN PA4999-RELATED"/>
    <property type="match status" value="1"/>
</dbReference>
<sequence length="441" mass="47460">MKQTKPRPPFPERLTALYLGLMALVYPLWVTGDYQTISAQKFRCFLILTGGYVLAMAVLGLEMLVLGQARCPGPRQVWNGAALPQKLIVLFWLLSAASTLFSPWRSEAVWGMTRNEGLVTLSLYCASFLLVSVFGRARMWMLYLLGASMSALAIVGLIQLTGANPFGLYPGGYSYFDAGSAYSGQYLTTIGNVDLLAALLCVVIPAFALALLRCHERERFLLTVPLALCAALAVGMRVAAGYVALLGTALILPPVLCRKKRGWLALLSCALLCAGLAAAYFAGDALGATAGELSALLHGRVEDSFGSGRVYIWKEVLSIVPERLWFGGGPDTLSIRVAGYFERYDPALGLVLRSLIDVAHNEYLNLLANQGLLALAAYLGALAASALRWARRAASDAAAAVLGGGILCYCIQAFFGISSCITAPALWLMWGLLEQRLEELK</sequence>
<feature type="transmembrane region" description="Helical" evidence="5">
    <location>
        <begin position="397"/>
        <end position="430"/>
    </location>
</feature>
<dbReference type="AlphaFoldDB" id="A0A7G9B3D1"/>
<dbReference type="EMBL" id="CP060490">
    <property type="protein sequence ID" value="QNL44062.1"/>
    <property type="molecule type" value="Genomic_DNA"/>
</dbReference>
<feature type="transmembrane region" description="Helical" evidence="5">
    <location>
        <begin position="241"/>
        <end position="257"/>
    </location>
</feature>
<dbReference type="GO" id="GO:0016020">
    <property type="term" value="C:membrane"/>
    <property type="evidence" value="ECO:0007669"/>
    <property type="project" value="UniProtKB-SubCell"/>
</dbReference>
<feature type="transmembrane region" description="Helical" evidence="5">
    <location>
        <begin position="117"/>
        <end position="135"/>
    </location>
</feature>
<proteinExistence type="predicted"/>
<accession>A0A7G9B3D1</accession>
<evidence type="ECO:0000313" key="8">
    <source>
        <dbReference type="Proteomes" id="UP000515960"/>
    </source>
</evidence>
<evidence type="ECO:0000256" key="2">
    <source>
        <dbReference type="ARBA" id="ARBA00022692"/>
    </source>
</evidence>
<dbReference type="InterPro" id="IPR051533">
    <property type="entry name" value="WaaL-like"/>
</dbReference>
<dbReference type="InterPro" id="IPR007016">
    <property type="entry name" value="O-antigen_ligase-rel_domated"/>
</dbReference>
<organism evidence="7 8">
    <name type="scientific">Oscillibacter hominis</name>
    <dbReference type="NCBI Taxonomy" id="2763056"/>
    <lineage>
        <taxon>Bacteria</taxon>
        <taxon>Bacillati</taxon>
        <taxon>Bacillota</taxon>
        <taxon>Clostridia</taxon>
        <taxon>Eubacteriales</taxon>
        <taxon>Oscillospiraceae</taxon>
        <taxon>Oscillibacter</taxon>
    </lineage>
</organism>
<gene>
    <name evidence="7" type="ORF">H8790_11510</name>
</gene>
<feature type="transmembrane region" description="Helical" evidence="5">
    <location>
        <begin position="371"/>
        <end position="390"/>
    </location>
</feature>
<feature type="transmembrane region" description="Helical" evidence="5">
    <location>
        <begin position="264"/>
        <end position="283"/>
    </location>
</feature>
<keyword evidence="4 5" id="KW-0472">Membrane</keyword>
<feature type="transmembrane region" description="Helical" evidence="5">
    <location>
        <begin position="12"/>
        <end position="30"/>
    </location>
</feature>
<name>A0A7G9B3D1_9FIRM</name>